<dbReference type="EMBL" id="SITJ01000044">
    <property type="protein sequence ID" value="TBL70587.1"/>
    <property type="molecule type" value="Genomic_DNA"/>
</dbReference>
<proteinExistence type="predicted"/>
<dbReference type="Gene3D" id="3.10.20.520">
    <property type="entry name" value="Phenylacetic acid degradation B"/>
    <property type="match status" value="1"/>
</dbReference>
<dbReference type="InterPro" id="IPR009359">
    <property type="entry name" value="PaaB"/>
</dbReference>
<evidence type="ECO:0000313" key="2">
    <source>
        <dbReference type="Proteomes" id="UP000291600"/>
    </source>
</evidence>
<reference evidence="1 2" key="1">
    <citation type="submission" date="2019-02" db="EMBL/GenBank/DDBJ databases">
        <title>Comparative genomic analysis of the Hafnia genus genomes.</title>
        <authorList>
            <person name="Zhiqiu Y."/>
            <person name="Chao Y."/>
            <person name="Yuhui D."/>
            <person name="Di H."/>
            <person name="Bin L."/>
        </authorList>
    </citation>
    <scope>NUCLEOTIDE SEQUENCE [LARGE SCALE GENOMIC DNA]</scope>
    <source>
        <strain evidence="1 2">PCM_1210</strain>
    </source>
</reference>
<protein>
    <submittedName>
        <fullName evidence="1">1,2-phenylacetyl-CoA epoxidase subunit B</fullName>
    </submittedName>
</protein>
<evidence type="ECO:0000313" key="1">
    <source>
        <dbReference type="EMBL" id="TBL70587.1"/>
    </source>
</evidence>
<dbReference type="RefSeq" id="WP_040046836.1">
    <property type="nucleotide sequence ID" value="NZ_CAMLAG010000015.1"/>
</dbReference>
<dbReference type="Pfam" id="PF06243">
    <property type="entry name" value="PaaB"/>
    <property type="match status" value="1"/>
</dbReference>
<dbReference type="PIRSF" id="PIRSF030200">
    <property type="entry name" value="PaaB"/>
    <property type="match status" value="1"/>
</dbReference>
<dbReference type="NCBIfam" id="TIGR02157">
    <property type="entry name" value="PA_CoA_Oxy2"/>
    <property type="match status" value="1"/>
</dbReference>
<name>A0ABD7QAN2_HAFAL</name>
<comment type="caution">
    <text evidence="1">The sequence shown here is derived from an EMBL/GenBank/DDBJ whole genome shotgun (WGS) entry which is preliminary data.</text>
</comment>
<dbReference type="InterPro" id="IPR038693">
    <property type="entry name" value="PaaB_sf"/>
</dbReference>
<sequence length="95" mass="10929">MTQAHWPLYEVFVRSKQGLAHRHVGSLHAADDQMALENARDAYTRRNEGCSIWVVKSEHLVASQPEDRAAFFDPSDDKVYRHPTFYTIPDGIKNM</sequence>
<gene>
    <name evidence="1" type="ORF">EYY96_01350</name>
</gene>
<organism evidence="1 2">
    <name type="scientific">Hafnia alvei</name>
    <dbReference type="NCBI Taxonomy" id="569"/>
    <lineage>
        <taxon>Bacteria</taxon>
        <taxon>Pseudomonadati</taxon>
        <taxon>Pseudomonadota</taxon>
        <taxon>Gammaproteobacteria</taxon>
        <taxon>Enterobacterales</taxon>
        <taxon>Hafniaceae</taxon>
        <taxon>Hafnia</taxon>
    </lineage>
</organism>
<accession>A0ABD7QAN2</accession>
<dbReference type="Proteomes" id="UP000291600">
    <property type="component" value="Unassembled WGS sequence"/>
</dbReference>
<dbReference type="AlphaFoldDB" id="A0ABD7QAN2"/>